<evidence type="ECO:0000313" key="1">
    <source>
        <dbReference type="EMBL" id="VDI25692.1"/>
    </source>
</evidence>
<keyword evidence="2" id="KW-1185">Reference proteome</keyword>
<evidence type="ECO:0000313" key="2">
    <source>
        <dbReference type="Proteomes" id="UP000596742"/>
    </source>
</evidence>
<dbReference type="OrthoDB" id="6153728at2759"/>
<comment type="caution">
    <text evidence="1">The sequence shown here is derived from an EMBL/GenBank/DDBJ whole genome shotgun (WGS) entry which is preliminary data.</text>
</comment>
<reference evidence="1" key="1">
    <citation type="submission" date="2018-11" db="EMBL/GenBank/DDBJ databases">
        <authorList>
            <person name="Alioto T."/>
            <person name="Alioto T."/>
        </authorList>
    </citation>
    <scope>NUCLEOTIDE SEQUENCE</scope>
</reference>
<sequence length="308" mass="34435">MDKLKAVRGGHRSAVTRQIHKTDEKINEGEITRRDIHSAIENLERKHELLQKLDAEILDSLDAESVEQEILDADEFNQHIDINIRRYKECDLELRSSTPQDSKTTTGIENYIDKREHDTSTWTIDLLLRKAIGKELRAQQAGHAMNTDNLTPTASFVTKATMKGNYRQVNRETQAPVPPADAAAVNTVNVNGEESNPMSTFYTSTPQAQAHTEILLKTAVAPVWFEDRSAMSNILLDEGSQKSFISEDLAAQLQLKPCGNSTISLSTFGNANQNVRHMDKAQITLETETGGFIPMDVLIVRAHCRTPQ</sequence>
<proteinExistence type="predicted"/>
<dbReference type="EMBL" id="UYJE01004175">
    <property type="protein sequence ID" value="VDI25692.1"/>
    <property type="molecule type" value="Genomic_DNA"/>
</dbReference>
<protein>
    <recommendedName>
        <fullName evidence="3">Peptidase aspartic putative domain-containing protein</fullName>
    </recommendedName>
</protein>
<dbReference type="AlphaFoldDB" id="A0A8B6DXQ4"/>
<accession>A0A8B6DXQ4</accession>
<name>A0A8B6DXQ4_MYTGA</name>
<organism evidence="1 2">
    <name type="scientific">Mytilus galloprovincialis</name>
    <name type="common">Mediterranean mussel</name>
    <dbReference type="NCBI Taxonomy" id="29158"/>
    <lineage>
        <taxon>Eukaryota</taxon>
        <taxon>Metazoa</taxon>
        <taxon>Spiralia</taxon>
        <taxon>Lophotrochozoa</taxon>
        <taxon>Mollusca</taxon>
        <taxon>Bivalvia</taxon>
        <taxon>Autobranchia</taxon>
        <taxon>Pteriomorphia</taxon>
        <taxon>Mytilida</taxon>
        <taxon>Mytiloidea</taxon>
        <taxon>Mytilidae</taxon>
        <taxon>Mytilinae</taxon>
        <taxon>Mytilus</taxon>
    </lineage>
</organism>
<evidence type="ECO:0008006" key="3">
    <source>
        <dbReference type="Google" id="ProtNLM"/>
    </source>
</evidence>
<dbReference type="Proteomes" id="UP000596742">
    <property type="component" value="Unassembled WGS sequence"/>
</dbReference>
<gene>
    <name evidence="1" type="ORF">MGAL_10B047677</name>
</gene>